<feature type="compositionally biased region" description="Basic and acidic residues" evidence="1">
    <location>
        <begin position="96"/>
        <end position="115"/>
    </location>
</feature>
<dbReference type="AlphaFoldDB" id="A0A0B5BDP0"/>
<evidence type="ECO:0000256" key="2">
    <source>
        <dbReference type="SAM" id="SignalP"/>
    </source>
</evidence>
<protein>
    <recommendedName>
        <fullName evidence="5">Cytochrome c domain-containing protein</fullName>
    </recommendedName>
</protein>
<feature type="region of interest" description="Disordered" evidence="1">
    <location>
        <begin position="96"/>
        <end position="164"/>
    </location>
</feature>
<keyword evidence="4" id="KW-1185">Reference proteome</keyword>
<dbReference type="HOGENOM" id="CLU_1233578_0_0_7"/>
<dbReference type="STRING" id="345632.GPICK_05090"/>
<dbReference type="EMBL" id="CP009788">
    <property type="protein sequence ID" value="AJE04818.1"/>
    <property type="molecule type" value="Genomic_DNA"/>
</dbReference>
<gene>
    <name evidence="3" type="ORF">GPICK_05090</name>
</gene>
<organism evidence="3 4">
    <name type="scientific">Geobacter pickeringii</name>
    <dbReference type="NCBI Taxonomy" id="345632"/>
    <lineage>
        <taxon>Bacteria</taxon>
        <taxon>Pseudomonadati</taxon>
        <taxon>Thermodesulfobacteriota</taxon>
        <taxon>Desulfuromonadia</taxon>
        <taxon>Geobacterales</taxon>
        <taxon>Geobacteraceae</taxon>
        <taxon>Geobacter</taxon>
    </lineage>
</organism>
<reference evidence="3 4" key="1">
    <citation type="journal article" date="2015" name="Genome Announc.">
        <title>Complete Genome of Geobacter pickeringii G13T, a Metal-Reducing Isolate from Sedimentary Kaolin Deposits.</title>
        <authorList>
            <person name="Badalamenti J.P."/>
            <person name="Bond D.R."/>
        </authorList>
    </citation>
    <scope>NUCLEOTIDE SEQUENCE [LARGE SCALE GENOMIC DNA]</scope>
    <source>
        <strain evidence="3 4">G13</strain>
    </source>
</reference>
<feature type="chain" id="PRO_5002098254" description="Cytochrome c domain-containing protein" evidence="2">
    <location>
        <begin position="27"/>
        <end position="250"/>
    </location>
</feature>
<evidence type="ECO:0000256" key="1">
    <source>
        <dbReference type="SAM" id="MobiDB-lite"/>
    </source>
</evidence>
<dbReference type="KEGG" id="gpi:GPICK_05090"/>
<evidence type="ECO:0008006" key="5">
    <source>
        <dbReference type="Google" id="ProtNLM"/>
    </source>
</evidence>
<proteinExistence type="predicted"/>
<keyword evidence="2" id="KW-0732">Signal</keyword>
<feature type="compositionally biased region" description="Basic and acidic residues" evidence="1">
    <location>
        <begin position="151"/>
        <end position="164"/>
    </location>
</feature>
<dbReference type="Proteomes" id="UP000057609">
    <property type="component" value="Chromosome"/>
</dbReference>
<evidence type="ECO:0000313" key="4">
    <source>
        <dbReference type="Proteomes" id="UP000057609"/>
    </source>
</evidence>
<accession>A0A0B5BDP0</accession>
<feature type="signal peptide" evidence="2">
    <location>
        <begin position="1"/>
        <end position="26"/>
    </location>
</feature>
<sequence length="250" mass="27304">MGKYLTFGSAMVLALALICCGGTADAMSAFARKYNVNCDMCHSKIPQLNEFGMAFRKNGFVIPGQKIKVRLAEPQGSKETGTAGTEPVKLPKVEVKLQTEPSDVDKNAKSDRGEEGEAVDTPPAIPPVKETPPTVVYKGSSRDGSVYYTDNPDRKDFVSGEKERSVRRKLPVRVMKTRAAKGTGGKSAAERQPHVKNLVSVAQKAETYRSHEECMERQFVDVPSPASAEEMMDQLTAAELKCASYELPTR</sequence>
<evidence type="ECO:0000313" key="3">
    <source>
        <dbReference type="EMBL" id="AJE04818.1"/>
    </source>
</evidence>
<name>A0A0B5BDP0_9BACT</name>